<feature type="compositionally biased region" description="Polar residues" evidence="1">
    <location>
        <begin position="39"/>
        <end position="61"/>
    </location>
</feature>
<evidence type="ECO:0008006" key="5">
    <source>
        <dbReference type="Google" id="ProtNLM"/>
    </source>
</evidence>
<gene>
    <name evidence="3" type="ORF">NBRC116585_22320</name>
</gene>
<feature type="chain" id="PRO_5045355996" description="SprA-related family protein" evidence="2">
    <location>
        <begin position="20"/>
        <end position="283"/>
    </location>
</feature>
<keyword evidence="2" id="KW-0732">Signal</keyword>
<evidence type="ECO:0000313" key="4">
    <source>
        <dbReference type="Proteomes" id="UP001481413"/>
    </source>
</evidence>
<dbReference type="RefSeq" id="WP_353295276.1">
    <property type="nucleotide sequence ID" value="NZ_BAABWH010000005.1"/>
</dbReference>
<feature type="signal peptide" evidence="2">
    <location>
        <begin position="1"/>
        <end position="19"/>
    </location>
</feature>
<proteinExistence type="predicted"/>
<dbReference type="InterPro" id="IPR021973">
    <property type="entry name" value="SprA-related"/>
</dbReference>
<feature type="compositionally biased region" description="Basic and acidic residues" evidence="1">
    <location>
        <begin position="196"/>
        <end position="232"/>
    </location>
</feature>
<accession>A0ABQ0A152</accession>
<dbReference type="Proteomes" id="UP001481413">
    <property type="component" value="Unassembled WGS sequence"/>
</dbReference>
<feature type="region of interest" description="Disordered" evidence="1">
    <location>
        <begin position="27"/>
        <end position="126"/>
    </location>
</feature>
<dbReference type="EMBL" id="BAABWH010000005">
    <property type="protein sequence ID" value="GAA6146114.1"/>
    <property type="molecule type" value="Genomic_DNA"/>
</dbReference>
<feature type="region of interest" description="Disordered" evidence="1">
    <location>
        <begin position="165"/>
        <end position="240"/>
    </location>
</feature>
<evidence type="ECO:0000256" key="2">
    <source>
        <dbReference type="SAM" id="SignalP"/>
    </source>
</evidence>
<comment type="caution">
    <text evidence="3">The sequence shown here is derived from an EMBL/GenBank/DDBJ whole genome shotgun (WGS) entry which is preliminary data.</text>
</comment>
<evidence type="ECO:0000256" key="1">
    <source>
        <dbReference type="SAM" id="MobiDB-lite"/>
    </source>
</evidence>
<dbReference type="Pfam" id="PF12118">
    <property type="entry name" value="SprA-related"/>
    <property type="match status" value="1"/>
</dbReference>
<feature type="compositionally biased region" description="Basic and acidic residues" evidence="1">
    <location>
        <begin position="96"/>
        <end position="109"/>
    </location>
</feature>
<keyword evidence="4" id="KW-1185">Reference proteome</keyword>
<protein>
    <recommendedName>
        <fullName evidence="5">SprA-related family protein</fullName>
    </recommendedName>
</protein>
<name>A0ABQ0A152_9GAMM</name>
<reference evidence="3 4" key="1">
    <citation type="submission" date="2024-04" db="EMBL/GenBank/DDBJ databases">
        <title>Draft genome sequence of Thalassolituus maritimus NBRC 116585.</title>
        <authorList>
            <person name="Miyakawa T."/>
            <person name="Kusuya Y."/>
            <person name="Miura T."/>
        </authorList>
    </citation>
    <scope>NUCLEOTIDE SEQUENCE [LARGE SCALE GENOMIC DNA]</scope>
    <source>
        <strain evidence="3 4">5NW40-0001</strain>
    </source>
</reference>
<organism evidence="3 4">
    <name type="scientific">Thalassolituus maritimus</name>
    <dbReference type="NCBI Taxonomy" id="484498"/>
    <lineage>
        <taxon>Bacteria</taxon>
        <taxon>Pseudomonadati</taxon>
        <taxon>Pseudomonadota</taxon>
        <taxon>Gammaproteobacteria</taxon>
        <taxon>Oceanospirillales</taxon>
        <taxon>Oceanospirillaceae</taxon>
        <taxon>Thalassolituus</taxon>
    </lineage>
</organism>
<sequence>MQISSGVSFAPSISATNLAAAAPANSLATPKAGTPVSPPNSANQPVAPSTQLDRAQSSAASANPDIKSDNKADQTSDKSVESEQLEQDVELIRVLQSRDTEVRNHERAHQAVGGELASAPTYSFTRGPDGQRYAVSGEVKIDVAEVPGDPAATYEKMARVRRAALAPAEPSTQDRQVAAMAAQKMTEAQAELAQQQRDELQAEADLRSQKRDDMKTEIEAAREASELAKTSESESDEDDNMAFVSVAERFAEYNARLRQINETLLRISSPPMTPPGALLDEEA</sequence>
<feature type="compositionally biased region" description="Basic and acidic residues" evidence="1">
    <location>
        <begin position="66"/>
        <end position="81"/>
    </location>
</feature>
<evidence type="ECO:0000313" key="3">
    <source>
        <dbReference type="EMBL" id="GAA6146114.1"/>
    </source>
</evidence>